<dbReference type="InterPro" id="IPR042047">
    <property type="entry name" value="SleB_dom1"/>
</dbReference>
<evidence type="ECO:0000313" key="3">
    <source>
        <dbReference type="Proteomes" id="UP000448943"/>
    </source>
</evidence>
<comment type="caution">
    <text evidence="2">The sequence shown here is derived from an EMBL/GenBank/DDBJ whole genome shotgun (WGS) entry which is preliminary data.</text>
</comment>
<proteinExistence type="predicted"/>
<sequence>MAVIKANSEDVKLLARLMRAEAEGEGELGMLMVGNVGVNRIRADCLDFKDIRDMKRMVFQRPGGYEATIKGYFYQKARDKDIRLAQRVINGERFHPATNSLWFFRPEGACPPQWYDQYNSGRYKAHCFFTPLQSVCPSVY</sequence>
<dbReference type="Gene3D" id="1.10.10.2520">
    <property type="entry name" value="Cell wall hydrolase SleB, domain 1"/>
    <property type="match status" value="1"/>
</dbReference>
<dbReference type="OrthoDB" id="1642705at2"/>
<accession>A0A6N9Q2J2</accession>
<keyword evidence="3" id="KW-1185">Reference proteome</keyword>
<evidence type="ECO:0000313" key="2">
    <source>
        <dbReference type="EMBL" id="NBI28904.1"/>
    </source>
</evidence>
<dbReference type="GO" id="GO:0016787">
    <property type="term" value="F:hydrolase activity"/>
    <property type="evidence" value="ECO:0007669"/>
    <property type="project" value="UniProtKB-KW"/>
</dbReference>
<dbReference type="AlphaFoldDB" id="A0A6N9Q2J2"/>
<keyword evidence="2" id="KW-0378">Hydrolase</keyword>
<reference evidence="2 3" key="1">
    <citation type="submission" date="2019-01" db="EMBL/GenBank/DDBJ databases">
        <title>Chengkuizengella sp. nov., isolated from deep-sea sediment of East Pacific Ocean.</title>
        <authorList>
            <person name="Yang J."/>
            <person name="Lai Q."/>
            <person name="Shao Z."/>
        </authorList>
    </citation>
    <scope>NUCLEOTIDE SEQUENCE [LARGE SCALE GENOMIC DNA]</scope>
    <source>
        <strain evidence="2 3">YPA3-1-1</strain>
    </source>
</reference>
<dbReference type="RefSeq" id="WP_160645696.1">
    <property type="nucleotide sequence ID" value="NZ_SIJB01000018.1"/>
</dbReference>
<dbReference type="Proteomes" id="UP000448943">
    <property type="component" value="Unassembled WGS sequence"/>
</dbReference>
<dbReference type="EMBL" id="SIJB01000018">
    <property type="protein sequence ID" value="NBI28904.1"/>
    <property type="molecule type" value="Genomic_DNA"/>
</dbReference>
<feature type="domain" description="Cell wall hydrolase SleB" evidence="1">
    <location>
        <begin position="24"/>
        <end position="129"/>
    </location>
</feature>
<organism evidence="2 3">
    <name type="scientific">Chengkuizengella marina</name>
    <dbReference type="NCBI Taxonomy" id="2507566"/>
    <lineage>
        <taxon>Bacteria</taxon>
        <taxon>Bacillati</taxon>
        <taxon>Bacillota</taxon>
        <taxon>Bacilli</taxon>
        <taxon>Bacillales</taxon>
        <taxon>Paenibacillaceae</taxon>
        <taxon>Chengkuizengella</taxon>
    </lineage>
</organism>
<dbReference type="InterPro" id="IPR011105">
    <property type="entry name" value="Cell_wall_hydrolase_SleB"/>
</dbReference>
<protein>
    <submittedName>
        <fullName evidence="2">Cell wall hydrolase</fullName>
    </submittedName>
</protein>
<dbReference type="Pfam" id="PF07486">
    <property type="entry name" value="Hydrolase_2"/>
    <property type="match status" value="1"/>
</dbReference>
<name>A0A6N9Q2J2_9BACL</name>
<gene>
    <name evidence="2" type="ORF">ERL59_08025</name>
</gene>
<evidence type="ECO:0000259" key="1">
    <source>
        <dbReference type="Pfam" id="PF07486"/>
    </source>
</evidence>